<organism evidence="2 3">
    <name type="scientific">Symbiodinium necroappetens</name>
    <dbReference type="NCBI Taxonomy" id="1628268"/>
    <lineage>
        <taxon>Eukaryota</taxon>
        <taxon>Sar</taxon>
        <taxon>Alveolata</taxon>
        <taxon>Dinophyceae</taxon>
        <taxon>Suessiales</taxon>
        <taxon>Symbiodiniaceae</taxon>
        <taxon>Symbiodinium</taxon>
    </lineage>
</organism>
<sequence length="116" mass="12628">MLLSTAKLAKRLAKPVDQDMFWSFESDPCQCSIDTASIDMFRETNTDDPLWQLVALAAGTGGSVLSIGSIAGVTLMSMEHVGFIWYFRKVGIWAALGFFSGIGVYQLERLIITGGS</sequence>
<dbReference type="PANTHER" id="PTHR43269">
    <property type="entry name" value="SODIUM/PROTON ANTIPORTER 1-RELATED"/>
    <property type="match status" value="1"/>
</dbReference>
<protein>
    <submittedName>
        <fullName evidence="2">NHD2 protein</fullName>
    </submittedName>
</protein>
<feature type="transmembrane region" description="Helical" evidence="1">
    <location>
        <begin position="90"/>
        <end position="107"/>
    </location>
</feature>
<proteinExistence type="predicted"/>
<gene>
    <name evidence="2" type="primary">NHD2</name>
    <name evidence="2" type="ORF">SNEC2469_LOCUS7715</name>
</gene>
<name>A0A812NCS9_9DINO</name>
<dbReference type="Proteomes" id="UP000601435">
    <property type="component" value="Unassembled WGS sequence"/>
</dbReference>
<feature type="transmembrane region" description="Helical" evidence="1">
    <location>
        <begin position="50"/>
        <end position="78"/>
    </location>
</feature>
<dbReference type="GO" id="GO:0006814">
    <property type="term" value="P:sodium ion transport"/>
    <property type="evidence" value="ECO:0007669"/>
    <property type="project" value="InterPro"/>
</dbReference>
<evidence type="ECO:0000256" key="1">
    <source>
        <dbReference type="SAM" id="Phobius"/>
    </source>
</evidence>
<evidence type="ECO:0000313" key="3">
    <source>
        <dbReference type="Proteomes" id="UP000601435"/>
    </source>
</evidence>
<dbReference type="GO" id="GO:0015297">
    <property type="term" value="F:antiporter activity"/>
    <property type="evidence" value="ECO:0007669"/>
    <property type="project" value="InterPro"/>
</dbReference>
<evidence type="ECO:0000313" key="2">
    <source>
        <dbReference type="EMBL" id="CAE7310273.1"/>
    </source>
</evidence>
<keyword evidence="1" id="KW-0812">Transmembrane</keyword>
<keyword evidence="1" id="KW-0472">Membrane</keyword>
<accession>A0A812NCS9</accession>
<dbReference type="EMBL" id="CAJNJA010012997">
    <property type="protein sequence ID" value="CAE7310273.1"/>
    <property type="molecule type" value="Genomic_DNA"/>
</dbReference>
<comment type="caution">
    <text evidence="2">The sequence shown here is derived from an EMBL/GenBank/DDBJ whole genome shotgun (WGS) entry which is preliminary data.</text>
</comment>
<keyword evidence="3" id="KW-1185">Reference proteome</keyword>
<keyword evidence="1" id="KW-1133">Transmembrane helix</keyword>
<dbReference type="AlphaFoldDB" id="A0A812NCS9"/>
<reference evidence="2" key="1">
    <citation type="submission" date="2021-02" db="EMBL/GenBank/DDBJ databases">
        <authorList>
            <person name="Dougan E. K."/>
            <person name="Rhodes N."/>
            <person name="Thang M."/>
            <person name="Chan C."/>
        </authorList>
    </citation>
    <scope>NUCLEOTIDE SEQUENCE</scope>
</reference>
<dbReference type="OrthoDB" id="2865258at2759"/>
<dbReference type="PANTHER" id="PTHR43269:SF2">
    <property type="entry name" value="SODIUM_PROTON ANTIPORTER 1-RELATED"/>
    <property type="match status" value="1"/>
</dbReference>
<dbReference type="InterPro" id="IPR045016">
    <property type="entry name" value="NhaD-like"/>
</dbReference>